<dbReference type="AlphaFoldDB" id="A0A1I7ZMK9"/>
<dbReference type="WBParaSite" id="L893_g28050.t2">
    <property type="protein sequence ID" value="L893_g28050.t2"/>
    <property type="gene ID" value="L893_g28050"/>
</dbReference>
<evidence type="ECO:0000313" key="2">
    <source>
        <dbReference type="Proteomes" id="UP000095287"/>
    </source>
</evidence>
<accession>A0A1I7ZMK9</accession>
<proteinExistence type="predicted"/>
<organism evidence="2 3">
    <name type="scientific">Steinernema glaseri</name>
    <dbReference type="NCBI Taxonomy" id="37863"/>
    <lineage>
        <taxon>Eukaryota</taxon>
        <taxon>Metazoa</taxon>
        <taxon>Ecdysozoa</taxon>
        <taxon>Nematoda</taxon>
        <taxon>Chromadorea</taxon>
        <taxon>Rhabditida</taxon>
        <taxon>Tylenchina</taxon>
        <taxon>Panagrolaimomorpha</taxon>
        <taxon>Strongyloidoidea</taxon>
        <taxon>Steinernematidae</taxon>
        <taxon>Steinernema</taxon>
    </lineage>
</organism>
<name>A0A1I7ZMK9_9BILA</name>
<feature type="region of interest" description="Disordered" evidence="1">
    <location>
        <begin position="1"/>
        <end position="33"/>
    </location>
</feature>
<evidence type="ECO:0000256" key="1">
    <source>
        <dbReference type="SAM" id="MobiDB-lite"/>
    </source>
</evidence>
<evidence type="ECO:0000313" key="3">
    <source>
        <dbReference type="WBParaSite" id="L893_g28050.t2"/>
    </source>
</evidence>
<reference evidence="3" key="1">
    <citation type="submission" date="2016-11" db="UniProtKB">
        <authorList>
            <consortium name="WormBaseParasite"/>
        </authorList>
    </citation>
    <scope>IDENTIFICATION</scope>
</reference>
<feature type="region of interest" description="Disordered" evidence="1">
    <location>
        <begin position="90"/>
        <end position="111"/>
    </location>
</feature>
<dbReference type="Proteomes" id="UP000095287">
    <property type="component" value="Unplaced"/>
</dbReference>
<sequence>MNDRCGPEATIVSSRVPKATARQRAPYVGDEEAGSQLINRRWSAEKHGDDDDARGVIFGLLGNDLGKQKMALSATDAGIDRSNEEAVEWASCEEGKGGKKGFQPAGFEPAT</sequence>
<keyword evidence="2" id="KW-1185">Reference proteome</keyword>
<protein>
    <submittedName>
        <fullName evidence="3">SMAP domain-containing protein</fullName>
    </submittedName>
</protein>